<dbReference type="Gene3D" id="3.90.175.10">
    <property type="entry name" value="Diphtheria Toxin, domain 1"/>
    <property type="match status" value="1"/>
</dbReference>
<comment type="caution">
    <text evidence="1">The sequence shown here is derived from an EMBL/GenBank/DDBJ whole genome shotgun (WGS) entry which is preliminary data.</text>
</comment>
<organism evidence="1 2">
    <name type="scientific">Lentibacillus cibarius</name>
    <dbReference type="NCBI Taxonomy" id="2583219"/>
    <lineage>
        <taxon>Bacteria</taxon>
        <taxon>Bacillati</taxon>
        <taxon>Bacillota</taxon>
        <taxon>Bacilli</taxon>
        <taxon>Bacillales</taxon>
        <taxon>Bacillaceae</taxon>
        <taxon>Lentibacillus</taxon>
    </lineage>
</organism>
<evidence type="ECO:0000313" key="2">
    <source>
        <dbReference type="Proteomes" id="UP000306980"/>
    </source>
</evidence>
<accession>A0A5S3QJL5</accession>
<sequence length="197" mass="22615">MDYDVVINGFHGTDNKVAVAIEQEKTYTYSKRSDHWLGQGIYFFSEDPEQAMSWAMNQTKQGDTATVLFTKIVVNSSSFLNLNSRSGIFTLKKLINKLGSEYSIESYSDDQVGNTKLRCFIMDLLPDNIKAIQKNFYISTQPQFVLNTPEMGRMGISMQSAQVCVRDSSIISRDTIEIFESKKKPFKKRKRREVNFK</sequence>
<dbReference type="OrthoDB" id="274805at2"/>
<evidence type="ECO:0000313" key="1">
    <source>
        <dbReference type="EMBL" id="TMN21927.1"/>
    </source>
</evidence>
<dbReference type="AlphaFoldDB" id="A0A5S3QJL5"/>
<reference evidence="1 2" key="1">
    <citation type="submission" date="2019-05" db="EMBL/GenBank/DDBJ databases">
        <title>Genomic analysis of Lentibacillus sp. NKC220-2.</title>
        <authorList>
            <person name="Oh Y.J."/>
        </authorList>
    </citation>
    <scope>NUCLEOTIDE SEQUENCE [LARGE SCALE GENOMIC DNA]</scope>
    <source>
        <strain evidence="1 2">NKC220-2</strain>
    </source>
</reference>
<dbReference type="RefSeq" id="WP_138602808.1">
    <property type="nucleotide sequence ID" value="NZ_VCIA01000001.1"/>
</dbReference>
<dbReference type="SUPFAM" id="SSF56399">
    <property type="entry name" value="ADP-ribosylation"/>
    <property type="match status" value="1"/>
</dbReference>
<gene>
    <name evidence="1" type="ORF">FFL34_07205</name>
</gene>
<dbReference type="EMBL" id="VCIA01000001">
    <property type="protein sequence ID" value="TMN21927.1"/>
    <property type="molecule type" value="Genomic_DNA"/>
</dbReference>
<proteinExistence type="predicted"/>
<name>A0A5S3QJL5_9BACI</name>
<protein>
    <recommendedName>
        <fullName evidence="3">DUF3990 domain-containing protein</fullName>
    </recommendedName>
</protein>
<dbReference type="Proteomes" id="UP000306980">
    <property type="component" value="Unassembled WGS sequence"/>
</dbReference>
<evidence type="ECO:0008006" key="3">
    <source>
        <dbReference type="Google" id="ProtNLM"/>
    </source>
</evidence>